<evidence type="ECO:0000313" key="3">
    <source>
        <dbReference type="EMBL" id="MBM7131677.1"/>
    </source>
</evidence>
<dbReference type="InterPro" id="IPR031778">
    <property type="entry name" value="Sortilin_N"/>
</dbReference>
<reference evidence="3" key="1">
    <citation type="submission" date="2020-10" db="EMBL/GenBank/DDBJ databases">
        <title>Phylogeny of dyella-like bacteria.</title>
        <authorList>
            <person name="Fu J."/>
        </authorList>
    </citation>
    <scope>NUCLEOTIDE SEQUENCE</scope>
    <source>
        <strain evidence="3">DHON07</strain>
    </source>
</reference>
<keyword evidence="4" id="KW-1185">Reference proteome</keyword>
<dbReference type="PANTHER" id="PTHR43739">
    <property type="entry name" value="XYLOGLUCANASE (EUROFUNG)"/>
    <property type="match status" value="1"/>
</dbReference>
<dbReference type="Proteomes" id="UP001430193">
    <property type="component" value="Unassembled WGS sequence"/>
</dbReference>
<evidence type="ECO:0000313" key="4">
    <source>
        <dbReference type="Proteomes" id="UP001430193"/>
    </source>
</evidence>
<protein>
    <recommendedName>
        <fullName evidence="2">Sortilin N-terminal domain-containing protein</fullName>
    </recommendedName>
</protein>
<dbReference type="InterPro" id="IPR036278">
    <property type="entry name" value="Sialidase_sf"/>
</dbReference>
<keyword evidence="1" id="KW-0677">Repeat</keyword>
<organism evidence="3 4">
    <name type="scientific">Dyella mobilis</name>
    <dbReference type="NCBI Taxonomy" id="1849582"/>
    <lineage>
        <taxon>Bacteria</taxon>
        <taxon>Pseudomonadati</taxon>
        <taxon>Pseudomonadota</taxon>
        <taxon>Gammaproteobacteria</taxon>
        <taxon>Lysobacterales</taxon>
        <taxon>Rhodanobacteraceae</taxon>
        <taxon>Dyella</taxon>
    </lineage>
</organism>
<dbReference type="EMBL" id="JADIKF010000040">
    <property type="protein sequence ID" value="MBM7131677.1"/>
    <property type="molecule type" value="Genomic_DNA"/>
</dbReference>
<dbReference type="SUPFAM" id="SSF50939">
    <property type="entry name" value="Sialidases"/>
    <property type="match status" value="2"/>
</dbReference>
<comment type="caution">
    <text evidence="3">The sequence shown here is derived from an EMBL/GenBank/DDBJ whole genome shotgun (WGS) entry which is preliminary data.</text>
</comment>
<gene>
    <name evidence="3" type="ORF">ISS99_19310</name>
</gene>
<dbReference type="InterPro" id="IPR052025">
    <property type="entry name" value="Xyloglucanase_GH74"/>
</dbReference>
<evidence type="ECO:0000256" key="1">
    <source>
        <dbReference type="ARBA" id="ARBA00022737"/>
    </source>
</evidence>
<feature type="domain" description="Sortilin N-terminal" evidence="2">
    <location>
        <begin position="194"/>
        <end position="319"/>
    </location>
</feature>
<dbReference type="InterPro" id="IPR015943">
    <property type="entry name" value="WD40/YVTN_repeat-like_dom_sf"/>
</dbReference>
<dbReference type="PANTHER" id="PTHR43739:SF5">
    <property type="entry name" value="EXO-ALPHA-SIALIDASE"/>
    <property type="match status" value="1"/>
</dbReference>
<proteinExistence type="predicted"/>
<evidence type="ECO:0000259" key="2">
    <source>
        <dbReference type="Pfam" id="PF15902"/>
    </source>
</evidence>
<name>A0ABS2KKI4_9GAMM</name>
<sequence>MPSVYPANAARQARAGQPIALHCADDFLPPTRGTSKECASLVPTTEANGDGFCPDSRTRHGRKTNAPHYQELRPVRLSRFVLFALGLSSAFAAHATVDPSLFQSLHWRLIGPFRGGRVLAVSGIPGDDRHFYFGAVDGGVWKTNDAGRTWQPIFDSEHVGSIGALALAPSQPDTVYVGSGEADMRSDIAHGNGMYKSTDGGAHWSHIGLEDSRQIGRILVDPRNPQVVFAAALGHAYGPNAERGVFRSTDGGQHWDKVLFKNDDTGAIDMTFKPGDPNTIYASLWQTRRPPWSVYPPSNGPGSGLYVSHDGGTHWTQIQGNGFPAHPGRIGLAAAPSQPDRLYALVDGSQGEGGLYRSDDNGEHWKHVTGDQRIWQRGWYFNRLTVDPKNADRVYVMNTIVLRSDDGGKQFIALKGDPTGDDFHEMWIDPTNPNRQILGVDQGTLITLNGGATWSSWYNQPTAQIYHVSTDNRFPYWVYGAQQDSGAVSLPSRGGSRDGITMTQFHELTPGGESDMIAPDPDDHDIVYGGRVDKLDMRNEQVRNIDPTLAYPAAHYRAAWTLPLAFSKRNTKVLYFANQRLFRTADGGDHWAPISPDLTREDAGVPANLDAPTAADDNHADKRRGVIYTIAPSPLDAKVLWVGTDDGLVWRTSDEGAHWSNVTPAALTPWSKVTGIELSHFSPDVAYLAIDRHRLDDDAPYIYRTADGGKSWTRIDNGIPADSFVNVVREDPSHQGLLYAGTEKGMFVSFDNGGHWQSLQQNLPSTSIRDIDVHQDDLVIATHGRGFWIMDNVTALRQMENANAQSAVLFKPAEAIRVRMPLFTGTPMPKDEPLADNPPDGAIIDYNLPEHVKGPVTLTVFDAQHNKVRSFSSTDKAPMLDPTKLEFAPEWVPIPSALRTTSGMHRFVWDLRYAKPEGIGNPFEGGIWAPPGNYMVELSADGHSYRQPLTIKPDPRVTVSVAAMQREFELARKVEAASIDVSKAAAEAKQLMQALGERQARASGALHDQIAALMTKTSDLSGMPEHAGSAGMIGAQPRRTDSLRGLSENLEKLMGAVDGADADPSQDAKASYATLSQTLSATVSEWTALKQHDLAALNDKLKSSGEKPITL</sequence>
<accession>A0ABS2KKI4</accession>
<dbReference type="Gene3D" id="2.130.10.10">
    <property type="entry name" value="YVTN repeat-like/Quinoprotein amine dehydrogenase"/>
    <property type="match status" value="5"/>
</dbReference>
<dbReference type="Pfam" id="PF15902">
    <property type="entry name" value="Sortilin-Vps10"/>
    <property type="match status" value="1"/>
</dbReference>
<dbReference type="CDD" id="cd15482">
    <property type="entry name" value="Sialidase_non-viral"/>
    <property type="match status" value="1"/>
</dbReference>